<gene>
    <name evidence="2" type="ORF">PDIGIT_LOCUS14061</name>
</gene>
<feature type="transmembrane region" description="Helical" evidence="1">
    <location>
        <begin position="32"/>
        <end position="51"/>
    </location>
</feature>
<proteinExistence type="predicted"/>
<dbReference type="AlphaFoldDB" id="A0A9W4URL8"/>
<evidence type="ECO:0000313" key="3">
    <source>
        <dbReference type="Proteomes" id="UP001152607"/>
    </source>
</evidence>
<keyword evidence="1" id="KW-0472">Membrane</keyword>
<evidence type="ECO:0000256" key="1">
    <source>
        <dbReference type="SAM" id="Phobius"/>
    </source>
</evidence>
<protein>
    <submittedName>
        <fullName evidence="2">Uncharacterized protein</fullName>
    </submittedName>
</protein>
<organism evidence="2 3">
    <name type="scientific">Periconia digitata</name>
    <dbReference type="NCBI Taxonomy" id="1303443"/>
    <lineage>
        <taxon>Eukaryota</taxon>
        <taxon>Fungi</taxon>
        <taxon>Dikarya</taxon>
        <taxon>Ascomycota</taxon>
        <taxon>Pezizomycotina</taxon>
        <taxon>Dothideomycetes</taxon>
        <taxon>Pleosporomycetidae</taxon>
        <taxon>Pleosporales</taxon>
        <taxon>Massarineae</taxon>
        <taxon>Periconiaceae</taxon>
        <taxon>Periconia</taxon>
    </lineage>
</organism>
<comment type="caution">
    <text evidence="2">The sequence shown here is derived from an EMBL/GenBank/DDBJ whole genome shotgun (WGS) entry which is preliminary data.</text>
</comment>
<name>A0A9W4URL8_9PLEO</name>
<keyword evidence="3" id="KW-1185">Reference proteome</keyword>
<accession>A0A9W4URL8</accession>
<sequence length="54" mass="6000">MKNEEGLVPVAIVAPNLPVHARAHARTLAMRLSNACLLALLAWSFFFSFLLKFC</sequence>
<keyword evidence="1" id="KW-0812">Transmembrane</keyword>
<evidence type="ECO:0000313" key="2">
    <source>
        <dbReference type="EMBL" id="CAI6340875.1"/>
    </source>
</evidence>
<dbReference type="EMBL" id="CAOQHR010000011">
    <property type="protein sequence ID" value="CAI6340875.1"/>
    <property type="molecule type" value="Genomic_DNA"/>
</dbReference>
<reference evidence="2" key="1">
    <citation type="submission" date="2023-01" db="EMBL/GenBank/DDBJ databases">
        <authorList>
            <person name="Van Ghelder C."/>
            <person name="Rancurel C."/>
        </authorList>
    </citation>
    <scope>NUCLEOTIDE SEQUENCE</scope>
    <source>
        <strain evidence="2">CNCM I-4278</strain>
    </source>
</reference>
<keyword evidence="1" id="KW-1133">Transmembrane helix</keyword>
<dbReference type="Proteomes" id="UP001152607">
    <property type="component" value="Unassembled WGS sequence"/>
</dbReference>